<comment type="caution">
    <text evidence="6">Lacks conserved residue(s) required for the propagation of feature annotation.</text>
</comment>
<feature type="binding site" evidence="6">
    <location>
        <position position="40"/>
    </location>
    <ligand>
        <name>GTP</name>
        <dbReference type="ChEBI" id="CHEBI:37565"/>
    </ligand>
</feature>
<dbReference type="Pfam" id="PF04019">
    <property type="entry name" value="DUF359"/>
    <property type="match status" value="1"/>
</dbReference>
<feature type="binding site" evidence="6">
    <location>
        <position position="42"/>
    </location>
    <ligand>
        <name>GTP</name>
        <dbReference type="ChEBI" id="CHEBI:37565"/>
    </ligand>
</feature>
<evidence type="ECO:0000256" key="4">
    <source>
        <dbReference type="ARBA" id="ARBA00022993"/>
    </source>
</evidence>
<dbReference type="PANTHER" id="PTHR40732:SF1">
    <property type="entry name" value="GTP-DEPENDENT DEPHOSPHO-COA KINASE"/>
    <property type="match status" value="1"/>
</dbReference>
<keyword evidence="1 6" id="KW-0808">Transferase</keyword>
<dbReference type="PIRSF" id="PIRSF006533">
    <property type="entry name" value="UCP006533"/>
    <property type="match status" value="1"/>
</dbReference>
<keyword evidence="4 6" id="KW-0173">Coenzyme A biosynthesis</keyword>
<comment type="similarity">
    <text evidence="6">Belongs to the GTP-dependent DPCK family.</text>
</comment>
<comment type="function">
    <text evidence="6">Catalyzes the GTP-dependent phosphorylation of the 3'-hydroxyl group of dephosphocoenzyme A to form coenzyme A (CoA).</text>
</comment>
<dbReference type="GO" id="GO:0015937">
    <property type="term" value="P:coenzyme A biosynthetic process"/>
    <property type="evidence" value="ECO:0007669"/>
    <property type="project" value="UniProtKB-UniRule"/>
</dbReference>
<name>A0A498H3K4_9EURY</name>
<accession>A0A498H3K4</accession>
<feature type="binding site" evidence="6">
    <location>
        <position position="59"/>
    </location>
    <ligand>
        <name>GTP</name>
        <dbReference type="ChEBI" id="CHEBI:37565"/>
    </ligand>
</feature>
<protein>
    <recommendedName>
        <fullName evidence="6">GTP-dependent dephospho-CoA kinase</fullName>
        <ecNumber evidence="6">2.7.1.237</ecNumber>
    </recommendedName>
    <alternativeName>
        <fullName evidence="6">Dephospho-coenzyme A kinase</fullName>
        <shortName evidence="6">DPCK</shortName>
    </alternativeName>
</protein>
<comment type="catalytic activity">
    <reaction evidence="6">
        <text>3'-dephospho-CoA + GTP = GDP + CoA + H(+)</text>
        <dbReference type="Rhea" id="RHEA:61156"/>
        <dbReference type="ChEBI" id="CHEBI:15378"/>
        <dbReference type="ChEBI" id="CHEBI:37565"/>
        <dbReference type="ChEBI" id="CHEBI:57287"/>
        <dbReference type="ChEBI" id="CHEBI:57328"/>
        <dbReference type="ChEBI" id="CHEBI:58189"/>
        <dbReference type="EC" id="2.7.1.237"/>
    </reaction>
</comment>
<dbReference type="HAMAP" id="MF_00590">
    <property type="entry name" value="Dephospho_CoA_kinase_GTP_dep"/>
    <property type="match status" value="1"/>
</dbReference>
<reference evidence="7 8" key="1">
    <citation type="journal article" date="2015" name="Int. J. Syst. Evol. Microbiol.">
        <title>Methanoculleus taiwanensis sp. nov., a methanogen isolated from deep marine sediment at the deformation front area near Taiwan.</title>
        <authorList>
            <person name="Weng C.Y."/>
            <person name="Chen S.C."/>
            <person name="Lai M.C."/>
            <person name="Wu S.Y."/>
            <person name="Lin S."/>
            <person name="Yang T.F."/>
            <person name="Chen P.C."/>
        </authorList>
    </citation>
    <scope>NUCLEOTIDE SEQUENCE [LARGE SCALE GENOMIC DNA]</scope>
    <source>
        <strain evidence="7 8">CYW4</strain>
    </source>
</reference>
<evidence type="ECO:0000256" key="2">
    <source>
        <dbReference type="ARBA" id="ARBA00022741"/>
    </source>
</evidence>
<feature type="binding site" evidence="6">
    <location>
        <position position="41"/>
    </location>
    <ligand>
        <name>GTP</name>
        <dbReference type="ChEBI" id="CHEBI:37565"/>
    </ligand>
</feature>
<keyword evidence="5 6" id="KW-0342">GTP-binding</keyword>
<evidence type="ECO:0000256" key="6">
    <source>
        <dbReference type="HAMAP-Rule" id="MF_00590"/>
    </source>
</evidence>
<dbReference type="EC" id="2.7.1.237" evidence="6"/>
<dbReference type="OrthoDB" id="15447at2157"/>
<organism evidence="7 8">
    <name type="scientific">Methanoculleus taiwanensis</name>
    <dbReference type="NCBI Taxonomy" id="1550565"/>
    <lineage>
        <taxon>Archaea</taxon>
        <taxon>Methanobacteriati</taxon>
        <taxon>Methanobacteriota</taxon>
        <taxon>Stenosarchaea group</taxon>
        <taxon>Methanomicrobia</taxon>
        <taxon>Methanomicrobiales</taxon>
        <taxon>Methanomicrobiaceae</taxon>
        <taxon>Methanoculleus</taxon>
    </lineage>
</organism>
<evidence type="ECO:0000313" key="7">
    <source>
        <dbReference type="EMBL" id="RXE56650.1"/>
    </source>
</evidence>
<evidence type="ECO:0000256" key="1">
    <source>
        <dbReference type="ARBA" id="ARBA00022679"/>
    </source>
</evidence>
<feature type="binding site" evidence="6">
    <location>
        <position position="112"/>
    </location>
    <ligand>
        <name>GTP</name>
        <dbReference type="ChEBI" id="CHEBI:37565"/>
    </ligand>
</feature>
<keyword evidence="2 6" id="KW-0547">Nucleotide-binding</keyword>
<dbReference type="Proteomes" id="UP000290932">
    <property type="component" value="Unassembled WGS sequence"/>
</dbReference>
<comment type="caution">
    <text evidence="7">The sequence shown here is derived from an EMBL/GenBank/DDBJ whole genome shotgun (WGS) entry which is preliminary data.</text>
</comment>
<keyword evidence="3 6" id="KW-0418">Kinase</keyword>
<dbReference type="InterPro" id="IPR007164">
    <property type="entry name" value="GTP-dep_dephospho-CoA_kin"/>
</dbReference>
<dbReference type="AlphaFoldDB" id="A0A498H3K4"/>
<dbReference type="RefSeq" id="WP_128692363.1">
    <property type="nucleotide sequence ID" value="NZ_LHQS01000001.1"/>
</dbReference>
<dbReference type="EMBL" id="LHQS01000001">
    <property type="protein sequence ID" value="RXE56650.1"/>
    <property type="molecule type" value="Genomic_DNA"/>
</dbReference>
<proteinExistence type="inferred from homology"/>
<sequence length="161" mass="17287">MYRLPDEHRDCFKKPFGVLYPDIAGLLPALEGRKIYVVGDVVTQNLVKLGITPDVAVIDGFTMRTPVTRSPLLRSRRVGAWNPAGMITGELITAIEEAVADPPRLIVVDGEEDLGVIPMVIAAPIGSAVLYGQPGEGVVLRIVDAKAKEEAASLLRLFVTG</sequence>
<dbReference type="GO" id="GO:0016301">
    <property type="term" value="F:kinase activity"/>
    <property type="evidence" value="ECO:0007669"/>
    <property type="project" value="UniProtKB-UniRule"/>
</dbReference>
<evidence type="ECO:0000313" key="8">
    <source>
        <dbReference type="Proteomes" id="UP000290932"/>
    </source>
</evidence>
<evidence type="ECO:0000256" key="3">
    <source>
        <dbReference type="ARBA" id="ARBA00022777"/>
    </source>
</evidence>
<dbReference type="GO" id="GO:0005525">
    <property type="term" value="F:GTP binding"/>
    <property type="evidence" value="ECO:0007669"/>
    <property type="project" value="UniProtKB-UniRule"/>
</dbReference>
<dbReference type="PANTHER" id="PTHR40732">
    <property type="entry name" value="UPF0218 PROTEIN TK1697"/>
    <property type="match status" value="1"/>
</dbReference>
<comment type="pathway">
    <text evidence="6">Cofactor biosynthesis; coenzyme A biosynthesis.</text>
</comment>
<evidence type="ECO:0000256" key="5">
    <source>
        <dbReference type="ARBA" id="ARBA00023134"/>
    </source>
</evidence>
<keyword evidence="8" id="KW-1185">Reference proteome</keyword>
<gene>
    <name evidence="7" type="ORF">ABH15_00230</name>
</gene>
<dbReference type="UniPathway" id="UPA00241"/>